<dbReference type="EMBL" id="QUNS01000007">
    <property type="protein sequence ID" value="REH46455.1"/>
    <property type="molecule type" value="Genomic_DNA"/>
</dbReference>
<keyword evidence="11" id="KW-1185">Reference proteome</keyword>
<dbReference type="AlphaFoldDB" id="A0A3E0HK99"/>
<dbReference type="PROSITE" id="PS52016">
    <property type="entry name" value="TONB_DEPENDENT_REC_3"/>
    <property type="match status" value="1"/>
</dbReference>
<keyword evidence="2 7" id="KW-0813">Transport</keyword>
<comment type="similarity">
    <text evidence="7">Belongs to the TonB-dependent receptor family.</text>
</comment>
<comment type="caution">
    <text evidence="10">The sequence shown here is derived from an EMBL/GenBank/DDBJ whole genome shotgun (WGS) entry which is preliminary data.</text>
</comment>
<dbReference type="GO" id="GO:0009279">
    <property type="term" value="C:cell outer membrane"/>
    <property type="evidence" value="ECO:0007669"/>
    <property type="project" value="UniProtKB-SubCell"/>
</dbReference>
<dbReference type="RefSeq" id="WP_317124711.1">
    <property type="nucleotide sequence ID" value="NZ_QUNS01000007.1"/>
</dbReference>
<organism evidence="10 11">
    <name type="scientific">Tenacibaculum gallaicum</name>
    <dbReference type="NCBI Taxonomy" id="561505"/>
    <lineage>
        <taxon>Bacteria</taxon>
        <taxon>Pseudomonadati</taxon>
        <taxon>Bacteroidota</taxon>
        <taxon>Flavobacteriia</taxon>
        <taxon>Flavobacteriales</taxon>
        <taxon>Flavobacteriaceae</taxon>
        <taxon>Tenacibaculum</taxon>
    </lineage>
</organism>
<evidence type="ECO:0000256" key="2">
    <source>
        <dbReference type="ARBA" id="ARBA00022448"/>
    </source>
</evidence>
<comment type="subcellular location">
    <subcellularLocation>
        <location evidence="1 7">Cell outer membrane</location>
        <topology evidence="1 7">Multi-pass membrane protein</topology>
    </subcellularLocation>
</comment>
<dbReference type="InterPro" id="IPR023997">
    <property type="entry name" value="TonB-dep_OMP_SusC/RagA_CS"/>
</dbReference>
<keyword evidence="8" id="KW-0732">Signal</keyword>
<dbReference type="InterPro" id="IPR023996">
    <property type="entry name" value="TonB-dep_OMP_SusC/RagA"/>
</dbReference>
<proteinExistence type="inferred from homology"/>
<sequence>MMNKKLIYLLLFIPFSVFAQNTKTISGTVIDEARNETLPGVSIYASTKMIGNKTNIDGVIQASMIGTTTDFDGNFSFKAPKETKYIIISYIGFETEKINVENRSTKMIITLKEKEELLGEVVVMGYQKIEKRKITSSFAKIKTDDVKRAGTANIDQMLSGEISGVLVQPTSGAPGAPAKIQIRGTSTLNGSSDPLWVLDGIPLQGNDIPKDFRDKDNIDNLKSFPIAGINPEDIEEITILKDASATSIYGARAANGVIVITTKKGKEGTMRVNFNASTFLTLRPDFDKLNLMNASEKVDFELGLASRSDLTYQSERGGVSRILQAYGEYDNFQNNGFSSINPLAQNAINNLRNQNANWGNELYQAAINQQYGLTLSGGSEKSRYYFSLGYFDEEGTTKGTGLNRYNLTFKNDYDLNDKLNIGVSVFASRNKSTSYITGADAYTNPANYSRRVNPYFTPFNADGSYNYDPDLIERSELNLSYNPLEERQNTNQELTSYSIKPIIDLTYEFDNTLKLYTQLGMQFDFDQTEKFGDKNSYYTRKYRFGSRYQDEDGNDAFFMPDGGINQNWNSDAFQYNWKTTLNYNTSINNIHELDVMLGTEFREDKRTEIHTKGFGFNSNTLRTIPITDERALGNELFNPYKKTINENAYASFFGTASYTYDRKYTIFGSLRYDGSNLFGVNPEFRYLPLWSVAGSWNVARESFFDVDAINEFKIRGSYGVQGNIDKSTSPFVVGDYKDEIILPGNSEQGINVISAPNKDLRWEKTISSNVGFDLGLFNNRLYVSADYYYRKSSDLIGLQAIPLESGFNFINTNWATLSNKGIELAINSRNIVKEDFKWSTSFNISHNKNTVERIQTKENDFKPSLLGYGVNAVFAIKTAGLDSNGLPLFWKDGKKVTAVDFYNLSEGVDGSQLTREEHRDLYTYVGNGDPEFSGGFINKFQYKDFSLSIATNFNINQTIKRTPSYHPTQISPTHNYNKEVLKAGTGNYPGFIGSATPGFETDLVYSWYHTYDTGNTYRDLDIWVDKISYIRVNSIKFGYSVPSKYLEDINVSRLSFNLEGRNLFVFGTDYDGYFDPETFGSPYSQPIPKIISFGFNLSF</sequence>
<evidence type="ECO:0000256" key="7">
    <source>
        <dbReference type="PROSITE-ProRule" id="PRU01360"/>
    </source>
</evidence>
<dbReference type="NCBIfam" id="TIGR04057">
    <property type="entry name" value="SusC_RagA_signa"/>
    <property type="match status" value="1"/>
</dbReference>
<evidence type="ECO:0000256" key="6">
    <source>
        <dbReference type="ARBA" id="ARBA00023237"/>
    </source>
</evidence>
<reference evidence="10 11" key="1">
    <citation type="submission" date="2018-08" db="EMBL/GenBank/DDBJ databases">
        <title>Genomic Encyclopedia of Type Strains, Phase IV (KMG-IV): sequencing the most valuable type-strain genomes for metagenomic binning, comparative biology and taxonomic classification.</title>
        <authorList>
            <person name="Goeker M."/>
        </authorList>
    </citation>
    <scope>NUCLEOTIDE SEQUENCE [LARGE SCALE GENOMIC DNA]</scope>
    <source>
        <strain evidence="10 11">DSM 18841</strain>
    </source>
</reference>
<dbReference type="Gene3D" id="2.40.170.20">
    <property type="entry name" value="TonB-dependent receptor, beta-barrel domain"/>
    <property type="match status" value="1"/>
</dbReference>
<protein>
    <submittedName>
        <fullName evidence="10">TonB-linked SusC/RagA family outer membrane protein</fullName>
    </submittedName>
</protein>
<dbReference type="InterPro" id="IPR012910">
    <property type="entry name" value="Plug_dom"/>
</dbReference>
<accession>A0A3E0HK99</accession>
<dbReference type="Gene3D" id="2.170.130.10">
    <property type="entry name" value="TonB-dependent receptor, plug domain"/>
    <property type="match status" value="1"/>
</dbReference>
<evidence type="ECO:0000313" key="10">
    <source>
        <dbReference type="EMBL" id="REH46455.1"/>
    </source>
</evidence>
<dbReference type="Pfam" id="PF13715">
    <property type="entry name" value="CarbopepD_reg_2"/>
    <property type="match status" value="1"/>
</dbReference>
<dbReference type="Gene3D" id="2.60.40.1120">
    <property type="entry name" value="Carboxypeptidase-like, regulatory domain"/>
    <property type="match status" value="1"/>
</dbReference>
<keyword evidence="5 7" id="KW-0472">Membrane</keyword>
<dbReference type="InterPro" id="IPR039426">
    <property type="entry name" value="TonB-dep_rcpt-like"/>
</dbReference>
<dbReference type="Pfam" id="PF07715">
    <property type="entry name" value="Plug"/>
    <property type="match status" value="1"/>
</dbReference>
<evidence type="ECO:0000256" key="8">
    <source>
        <dbReference type="SAM" id="SignalP"/>
    </source>
</evidence>
<evidence type="ECO:0000256" key="3">
    <source>
        <dbReference type="ARBA" id="ARBA00022452"/>
    </source>
</evidence>
<dbReference type="SUPFAM" id="SSF56935">
    <property type="entry name" value="Porins"/>
    <property type="match status" value="1"/>
</dbReference>
<dbReference type="InterPro" id="IPR008969">
    <property type="entry name" value="CarboxyPept-like_regulatory"/>
</dbReference>
<name>A0A3E0HK99_9FLAO</name>
<feature type="chain" id="PRO_5017777400" evidence="8">
    <location>
        <begin position="20"/>
        <end position="1099"/>
    </location>
</feature>
<feature type="signal peptide" evidence="8">
    <location>
        <begin position="1"/>
        <end position="19"/>
    </location>
</feature>
<evidence type="ECO:0000256" key="5">
    <source>
        <dbReference type="ARBA" id="ARBA00023136"/>
    </source>
</evidence>
<dbReference type="NCBIfam" id="TIGR04056">
    <property type="entry name" value="OMP_RagA_SusC"/>
    <property type="match status" value="1"/>
</dbReference>
<dbReference type="InterPro" id="IPR037066">
    <property type="entry name" value="Plug_dom_sf"/>
</dbReference>
<evidence type="ECO:0000313" key="11">
    <source>
        <dbReference type="Proteomes" id="UP000256884"/>
    </source>
</evidence>
<evidence type="ECO:0000256" key="4">
    <source>
        <dbReference type="ARBA" id="ARBA00022692"/>
    </source>
</evidence>
<feature type="domain" description="TonB-dependent receptor plug" evidence="9">
    <location>
        <begin position="131"/>
        <end position="257"/>
    </location>
</feature>
<keyword evidence="3 7" id="KW-1134">Transmembrane beta strand</keyword>
<keyword evidence="4 7" id="KW-0812">Transmembrane</keyword>
<dbReference type="Proteomes" id="UP000256884">
    <property type="component" value="Unassembled WGS sequence"/>
</dbReference>
<dbReference type="InterPro" id="IPR036942">
    <property type="entry name" value="Beta-barrel_TonB_sf"/>
</dbReference>
<dbReference type="SUPFAM" id="SSF49464">
    <property type="entry name" value="Carboxypeptidase regulatory domain-like"/>
    <property type="match status" value="1"/>
</dbReference>
<keyword evidence="6 7" id="KW-0998">Cell outer membrane</keyword>
<evidence type="ECO:0000256" key="1">
    <source>
        <dbReference type="ARBA" id="ARBA00004571"/>
    </source>
</evidence>
<evidence type="ECO:0000259" key="9">
    <source>
        <dbReference type="Pfam" id="PF07715"/>
    </source>
</evidence>
<gene>
    <name evidence="10" type="ORF">C7448_10715</name>
</gene>